<comment type="caution">
    <text evidence="1">The sequence shown here is derived from an EMBL/GenBank/DDBJ whole genome shotgun (WGS) entry which is preliminary data.</text>
</comment>
<evidence type="ECO:0000313" key="2">
    <source>
        <dbReference type="Proteomes" id="UP000029228"/>
    </source>
</evidence>
<dbReference type="AlphaFoldDB" id="A0A090RND2"/>
<dbReference type="EMBL" id="BBMR01000001">
    <property type="protein sequence ID" value="GAL16930.1"/>
    <property type="molecule type" value="Genomic_DNA"/>
</dbReference>
<dbReference type="Proteomes" id="UP000029228">
    <property type="component" value="Unassembled WGS sequence"/>
</dbReference>
<evidence type="ECO:0000313" key="1">
    <source>
        <dbReference type="EMBL" id="GAL16930.1"/>
    </source>
</evidence>
<sequence>MASTLEEQKLQSQLTQAVQIRPKNPLVVEKTSKKRNG</sequence>
<gene>
    <name evidence="1" type="ORF">JCM19235_5479</name>
</gene>
<accession>A0A090RND2</accession>
<protein>
    <submittedName>
        <fullName evidence="1">Uncharacterized protein</fullName>
    </submittedName>
</protein>
<proteinExistence type="predicted"/>
<keyword evidence="2" id="KW-1185">Reference proteome</keyword>
<reference evidence="1 2" key="1">
    <citation type="submission" date="2014-09" db="EMBL/GenBank/DDBJ databases">
        <title>Vibrio maritimus JCM 19235. (C45) whole genome shotgun sequence.</title>
        <authorList>
            <person name="Sawabe T."/>
            <person name="Meirelles P."/>
            <person name="Nakanishi M."/>
            <person name="Sayaka M."/>
            <person name="Hattori M."/>
            <person name="Ohkuma M."/>
        </authorList>
    </citation>
    <scope>NUCLEOTIDE SEQUENCE [LARGE SCALE GENOMIC DNA]</scope>
    <source>
        <strain evidence="2">JCM19235</strain>
    </source>
</reference>
<name>A0A090RND2_9VIBR</name>
<organism evidence="1 2">
    <name type="scientific">Vibrio maritimus</name>
    <dbReference type="NCBI Taxonomy" id="990268"/>
    <lineage>
        <taxon>Bacteria</taxon>
        <taxon>Pseudomonadati</taxon>
        <taxon>Pseudomonadota</taxon>
        <taxon>Gammaproteobacteria</taxon>
        <taxon>Vibrionales</taxon>
        <taxon>Vibrionaceae</taxon>
        <taxon>Vibrio</taxon>
    </lineage>
</organism>
<reference evidence="1 2" key="2">
    <citation type="submission" date="2014-09" db="EMBL/GenBank/DDBJ databases">
        <authorList>
            <consortium name="NBRP consortium"/>
            <person name="Sawabe T."/>
            <person name="Meirelles P."/>
            <person name="Nakanishi M."/>
            <person name="Sayaka M."/>
            <person name="Hattori M."/>
            <person name="Ohkuma M."/>
        </authorList>
    </citation>
    <scope>NUCLEOTIDE SEQUENCE [LARGE SCALE GENOMIC DNA]</scope>
    <source>
        <strain evidence="2">JCM19235</strain>
    </source>
</reference>